<reference evidence="3" key="1">
    <citation type="submission" date="2019-11" db="EMBL/GenBank/DDBJ databases">
        <authorList>
            <person name="Feng L."/>
        </authorList>
    </citation>
    <scope>NUCLEOTIDE SEQUENCE</scope>
    <source>
        <strain evidence="3">BlongumLFYP82</strain>
    </source>
</reference>
<dbReference type="Proteomes" id="UP001277803">
    <property type="component" value="Unassembled WGS sequence"/>
</dbReference>
<dbReference type="EMBL" id="JAWLRA010000004">
    <property type="protein sequence ID" value="MDW3126035.1"/>
    <property type="molecule type" value="Genomic_DNA"/>
</dbReference>
<dbReference type="EMBL" id="CACRSV010000003">
    <property type="protein sequence ID" value="VYS76530.1"/>
    <property type="molecule type" value="Genomic_DNA"/>
</dbReference>
<dbReference type="AlphaFoldDB" id="A0A6N2R9K3"/>
<evidence type="ECO:0000313" key="3">
    <source>
        <dbReference type="EMBL" id="VYS76530.1"/>
    </source>
</evidence>
<protein>
    <submittedName>
        <fullName evidence="3">Uncharacterized protein</fullName>
    </submittedName>
</protein>
<evidence type="ECO:0000313" key="2">
    <source>
        <dbReference type="EMBL" id="MDW3126035.1"/>
    </source>
</evidence>
<accession>A0A6N2R9K3</accession>
<reference evidence="2" key="2">
    <citation type="submission" date="2023-10" db="EMBL/GenBank/DDBJ databases">
        <title>Rapid discrimination of Bifidobacterium longum Subspecies based on MALDI-TOF MS and Machine Learning.</title>
        <authorList>
            <person name="Chen J."/>
        </authorList>
    </citation>
    <scope>NUCLEOTIDE SEQUENCE</scope>
    <source>
        <strain evidence="2">YGMCC0039</strain>
    </source>
</reference>
<sequence>MANDIHVDGDRVRAEAANLLTAGKDIKDGVGAHWDGSTRSNPNDFEKGMEKYLQQAAKVFQESRANLEASIRQYSDSLVRSVAEIEKGEQSQEETMAGVKAQVEAASDVQFADEKTKDMLREVLQPLDDLLGTDLAGTVPDTMPLTEVPMPPQQSGSVPLPPARV</sequence>
<evidence type="ECO:0000256" key="1">
    <source>
        <dbReference type="SAM" id="MobiDB-lite"/>
    </source>
</evidence>
<proteinExistence type="predicted"/>
<feature type="region of interest" description="Disordered" evidence="1">
    <location>
        <begin position="135"/>
        <end position="165"/>
    </location>
</feature>
<gene>
    <name evidence="3" type="ORF">BLLFYP82_00506</name>
    <name evidence="2" type="ORF">RS890_02690</name>
</gene>
<organism evidence="3">
    <name type="scientific">Bifidobacterium longum</name>
    <dbReference type="NCBI Taxonomy" id="216816"/>
    <lineage>
        <taxon>Bacteria</taxon>
        <taxon>Bacillati</taxon>
        <taxon>Actinomycetota</taxon>
        <taxon>Actinomycetes</taxon>
        <taxon>Bifidobacteriales</taxon>
        <taxon>Bifidobacteriaceae</taxon>
        <taxon>Bifidobacterium</taxon>
    </lineage>
</organism>
<name>A0A6N2R9K3_BIFLN</name>
<dbReference type="RefSeq" id="WP_143882035.1">
    <property type="nucleotide sequence ID" value="NZ_CACRSV010000003.1"/>
</dbReference>